<feature type="compositionally biased region" description="Gly residues" evidence="10">
    <location>
        <begin position="237"/>
        <end position="250"/>
    </location>
</feature>
<dbReference type="InterPro" id="IPR006260">
    <property type="entry name" value="TonB/TolA_C"/>
</dbReference>
<accession>A0A212KI41</accession>
<dbReference type="GO" id="GO:0015031">
    <property type="term" value="P:protein transport"/>
    <property type="evidence" value="ECO:0007669"/>
    <property type="project" value="UniProtKB-KW"/>
</dbReference>
<evidence type="ECO:0000256" key="10">
    <source>
        <dbReference type="SAM" id="MobiDB-lite"/>
    </source>
</evidence>
<dbReference type="EMBL" id="FLUP01000002">
    <property type="protein sequence ID" value="SBW11327.1"/>
    <property type="molecule type" value="Genomic_DNA"/>
</dbReference>
<keyword evidence="6 11" id="KW-0812">Transmembrane</keyword>
<name>A0A212KI41_9BACT</name>
<evidence type="ECO:0000256" key="4">
    <source>
        <dbReference type="ARBA" id="ARBA00022475"/>
    </source>
</evidence>
<evidence type="ECO:0000256" key="1">
    <source>
        <dbReference type="ARBA" id="ARBA00004383"/>
    </source>
</evidence>
<dbReference type="PROSITE" id="PS52015">
    <property type="entry name" value="TONB_CTD"/>
    <property type="match status" value="1"/>
</dbReference>
<comment type="similarity">
    <text evidence="2">Belongs to the TonB family.</text>
</comment>
<proteinExistence type="inferred from homology"/>
<feature type="compositionally biased region" description="Polar residues" evidence="10">
    <location>
        <begin position="113"/>
        <end position="123"/>
    </location>
</feature>
<feature type="compositionally biased region" description="Low complexity" evidence="10">
    <location>
        <begin position="95"/>
        <end position="112"/>
    </location>
</feature>
<dbReference type="PANTHER" id="PTHR33446">
    <property type="entry name" value="PROTEIN TONB-RELATED"/>
    <property type="match status" value="1"/>
</dbReference>
<gene>
    <name evidence="13" type="ORF">KM92DES2_20030</name>
</gene>
<evidence type="ECO:0000256" key="3">
    <source>
        <dbReference type="ARBA" id="ARBA00022448"/>
    </source>
</evidence>
<feature type="domain" description="TonB C-terminal" evidence="12">
    <location>
        <begin position="266"/>
        <end position="352"/>
    </location>
</feature>
<dbReference type="GO" id="GO:0005886">
    <property type="term" value="C:plasma membrane"/>
    <property type="evidence" value="ECO:0007669"/>
    <property type="project" value="UniProtKB-SubCell"/>
</dbReference>
<dbReference type="Gene3D" id="3.30.1150.10">
    <property type="match status" value="1"/>
</dbReference>
<protein>
    <submittedName>
        <fullName evidence="13">Putative TonB family protein</fullName>
    </submittedName>
</protein>
<evidence type="ECO:0000256" key="6">
    <source>
        <dbReference type="ARBA" id="ARBA00022692"/>
    </source>
</evidence>
<evidence type="ECO:0000256" key="11">
    <source>
        <dbReference type="SAM" id="Phobius"/>
    </source>
</evidence>
<dbReference type="InterPro" id="IPR051045">
    <property type="entry name" value="TonB-dependent_transducer"/>
</dbReference>
<evidence type="ECO:0000256" key="8">
    <source>
        <dbReference type="ARBA" id="ARBA00022989"/>
    </source>
</evidence>
<keyword evidence="7" id="KW-0653">Protein transport</keyword>
<feature type="compositionally biased region" description="Gly residues" evidence="10">
    <location>
        <begin position="77"/>
        <end position="88"/>
    </location>
</feature>
<organism evidence="13">
    <name type="scientific">uncultured Desulfovibrio sp</name>
    <dbReference type="NCBI Taxonomy" id="167968"/>
    <lineage>
        <taxon>Bacteria</taxon>
        <taxon>Pseudomonadati</taxon>
        <taxon>Thermodesulfobacteriota</taxon>
        <taxon>Desulfovibrionia</taxon>
        <taxon>Desulfovibrionales</taxon>
        <taxon>Desulfovibrionaceae</taxon>
        <taxon>Desulfovibrio</taxon>
        <taxon>environmental samples</taxon>
    </lineage>
</organism>
<dbReference type="AlphaFoldDB" id="A0A212KI41"/>
<evidence type="ECO:0000256" key="5">
    <source>
        <dbReference type="ARBA" id="ARBA00022519"/>
    </source>
</evidence>
<feature type="transmembrane region" description="Helical" evidence="11">
    <location>
        <begin position="30"/>
        <end position="50"/>
    </location>
</feature>
<keyword evidence="4" id="KW-1003">Cell membrane</keyword>
<keyword evidence="5" id="KW-0997">Cell inner membrane</keyword>
<evidence type="ECO:0000313" key="13">
    <source>
        <dbReference type="EMBL" id="SBW11327.1"/>
    </source>
</evidence>
<evidence type="ECO:0000256" key="7">
    <source>
        <dbReference type="ARBA" id="ARBA00022927"/>
    </source>
</evidence>
<dbReference type="Pfam" id="PF03544">
    <property type="entry name" value="TonB_C"/>
    <property type="match status" value="1"/>
</dbReference>
<evidence type="ECO:0000256" key="9">
    <source>
        <dbReference type="ARBA" id="ARBA00023136"/>
    </source>
</evidence>
<dbReference type="SUPFAM" id="SSF74653">
    <property type="entry name" value="TolA/TonB C-terminal domain"/>
    <property type="match status" value="1"/>
</dbReference>
<dbReference type="GO" id="GO:0055085">
    <property type="term" value="P:transmembrane transport"/>
    <property type="evidence" value="ECO:0007669"/>
    <property type="project" value="InterPro"/>
</dbReference>
<sequence length="352" mass="36258">MSMESAADRQIFAAPYLEEPPAKPHTRGPWFFAASFAAHLAVLGMIWFLGSLLPPTGNGDFDGVVITLTYGKPGSGTAGEPAGAGGGSAQTEQNAEPQADAAAPAAEAAAAQKETSPTPQQQEKSVEPTVADSQSPLAIPRIAEKASAKKTADASPKEKPHPAKVEKITKATPRKEQNVQHREQADNNTTAKVADLKPGTTTAGASSGANAGVDSGAGSGANQSKLQGQGMSLAEGSGQGRGSGSSGQGNGAASEGQGDAGGYLKGNYEYIKKRIRKYLEYSPQAKRMGIQGLVYVAFTITRDGSAQNVELRTSSGFDSLDESALEAVHRASPFAPPPQAARVVVPIQFSLK</sequence>
<evidence type="ECO:0000259" key="12">
    <source>
        <dbReference type="PROSITE" id="PS52015"/>
    </source>
</evidence>
<keyword evidence="9 11" id="KW-0472">Membrane</keyword>
<feature type="compositionally biased region" description="Low complexity" evidence="10">
    <location>
        <begin position="199"/>
        <end position="216"/>
    </location>
</feature>
<feature type="compositionally biased region" description="Basic and acidic residues" evidence="10">
    <location>
        <begin position="142"/>
        <end position="185"/>
    </location>
</feature>
<reference evidence="13" key="1">
    <citation type="submission" date="2016-04" db="EMBL/GenBank/DDBJ databases">
        <authorList>
            <person name="Evans L.H."/>
            <person name="Alamgir A."/>
            <person name="Owens N."/>
            <person name="Weber N.D."/>
            <person name="Virtaneva K."/>
            <person name="Barbian K."/>
            <person name="Babar A."/>
            <person name="Rosenke K."/>
        </authorList>
    </citation>
    <scope>NUCLEOTIDE SEQUENCE</scope>
    <source>
        <strain evidence="13">92-2</strain>
    </source>
</reference>
<feature type="region of interest" description="Disordered" evidence="10">
    <location>
        <begin position="77"/>
        <end position="259"/>
    </location>
</feature>
<dbReference type="RefSeq" id="WP_227119268.1">
    <property type="nucleotide sequence ID" value="NZ_LT598928.1"/>
</dbReference>
<dbReference type="InterPro" id="IPR037682">
    <property type="entry name" value="TonB_C"/>
</dbReference>
<keyword evidence="8 11" id="KW-1133">Transmembrane helix</keyword>
<dbReference type="NCBIfam" id="TIGR01352">
    <property type="entry name" value="tonB_Cterm"/>
    <property type="match status" value="1"/>
</dbReference>
<evidence type="ECO:0000256" key="2">
    <source>
        <dbReference type="ARBA" id="ARBA00006555"/>
    </source>
</evidence>
<comment type="subcellular location">
    <subcellularLocation>
        <location evidence="1">Cell inner membrane</location>
        <topology evidence="1">Single-pass membrane protein</topology>
        <orientation evidence="1">Periplasmic side</orientation>
    </subcellularLocation>
</comment>
<keyword evidence="3" id="KW-0813">Transport</keyword>